<evidence type="ECO:0000313" key="2">
    <source>
        <dbReference type="EMBL" id="STV30846.1"/>
    </source>
</evidence>
<reference evidence="2 3" key="1">
    <citation type="submission" date="2018-06" db="EMBL/GenBank/DDBJ databases">
        <authorList>
            <consortium name="Pathogen Informatics"/>
            <person name="Doyle S."/>
        </authorList>
    </citation>
    <scope>NUCLEOTIDE SEQUENCE [LARGE SCALE GENOMIC DNA]</scope>
    <source>
        <strain evidence="2 3">NCTC5053</strain>
    </source>
</reference>
<proteinExistence type="predicted"/>
<dbReference type="Proteomes" id="UP000254387">
    <property type="component" value="Unassembled WGS sequence"/>
</dbReference>
<protein>
    <submittedName>
        <fullName evidence="2">Ascorbate utilization transcriptional regulator UlaR</fullName>
    </submittedName>
</protein>
<gene>
    <name evidence="2" type="primary">ulaR_2</name>
    <name evidence="2" type="ORF">NCTC5053_03857</name>
</gene>
<accession>A0A378B9G2</accession>
<evidence type="ECO:0000313" key="3">
    <source>
        <dbReference type="Proteomes" id="UP000254387"/>
    </source>
</evidence>
<name>A0A378B9G2_KLEPN</name>
<feature type="compositionally biased region" description="Basic and acidic residues" evidence="1">
    <location>
        <begin position="1"/>
        <end position="11"/>
    </location>
</feature>
<sequence>MAREAISEQRPRWTPMNIHQAQNLDEKVRMHAPLRN</sequence>
<dbReference type="EMBL" id="UGMN01000004">
    <property type="protein sequence ID" value="STV30846.1"/>
    <property type="molecule type" value="Genomic_DNA"/>
</dbReference>
<evidence type="ECO:0000256" key="1">
    <source>
        <dbReference type="SAM" id="MobiDB-lite"/>
    </source>
</evidence>
<organism evidence="2 3">
    <name type="scientific">Klebsiella pneumoniae</name>
    <dbReference type="NCBI Taxonomy" id="573"/>
    <lineage>
        <taxon>Bacteria</taxon>
        <taxon>Pseudomonadati</taxon>
        <taxon>Pseudomonadota</taxon>
        <taxon>Gammaproteobacteria</taxon>
        <taxon>Enterobacterales</taxon>
        <taxon>Enterobacteriaceae</taxon>
        <taxon>Klebsiella/Raoultella group</taxon>
        <taxon>Klebsiella</taxon>
        <taxon>Klebsiella pneumoniae complex</taxon>
    </lineage>
</organism>
<feature type="region of interest" description="Disordered" evidence="1">
    <location>
        <begin position="1"/>
        <end position="36"/>
    </location>
</feature>
<dbReference type="AlphaFoldDB" id="A0A378B9G2"/>